<evidence type="ECO:0000313" key="4">
    <source>
        <dbReference type="Proteomes" id="UP001549921"/>
    </source>
</evidence>
<dbReference type="InterPro" id="IPR029526">
    <property type="entry name" value="PGBD"/>
</dbReference>
<organism evidence="3 4">
    <name type="scientific">Loxostege sticticalis</name>
    <name type="common">Beet webworm moth</name>
    <dbReference type="NCBI Taxonomy" id="481309"/>
    <lineage>
        <taxon>Eukaryota</taxon>
        <taxon>Metazoa</taxon>
        <taxon>Ecdysozoa</taxon>
        <taxon>Arthropoda</taxon>
        <taxon>Hexapoda</taxon>
        <taxon>Insecta</taxon>
        <taxon>Pterygota</taxon>
        <taxon>Neoptera</taxon>
        <taxon>Endopterygota</taxon>
        <taxon>Lepidoptera</taxon>
        <taxon>Glossata</taxon>
        <taxon>Ditrysia</taxon>
        <taxon>Pyraloidea</taxon>
        <taxon>Crambidae</taxon>
        <taxon>Pyraustinae</taxon>
        <taxon>Loxostege</taxon>
    </lineage>
</organism>
<reference evidence="3 4" key="1">
    <citation type="submission" date="2024-06" db="EMBL/GenBank/DDBJ databases">
        <title>A chromosome-level genome assembly of beet webworm, Loxostege sticticalis.</title>
        <authorList>
            <person name="Zhang Y."/>
        </authorList>
    </citation>
    <scope>NUCLEOTIDE SEQUENCE [LARGE SCALE GENOMIC DNA]</scope>
    <source>
        <strain evidence="3">AQ028</strain>
        <tissue evidence="3">Male pupae</tissue>
    </source>
</reference>
<evidence type="ECO:0000259" key="2">
    <source>
        <dbReference type="Pfam" id="PF13843"/>
    </source>
</evidence>
<evidence type="ECO:0000313" key="3">
    <source>
        <dbReference type="EMBL" id="KAL0829620.1"/>
    </source>
</evidence>
<protein>
    <recommendedName>
        <fullName evidence="2">PiggyBac transposable element-derived protein domain-containing protein</fullName>
    </recommendedName>
</protein>
<gene>
    <name evidence="3" type="ORF">ABMA28_003126</name>
</gene>
<accession>A0ABD0SVJ8</accession>
<name>A0ABD0SVJ8_LOXSC</name>
<proteinExistence type="predicted"/>
<evidence type="ECO:0000256" key="1">
    <source>
        <dbReference type="SAM" id="MobiDB-lite"/>
    </source>
</evidence>
<feature type="domain" description="PiggyBac transposable element-derived protein" evidence="2">
    <location>
        <begin position="136"/>
        <end position="504"/>
    </location>
</feature>
<dbReference type="Proteomes" id="UP001549921">
    <property type="component" value="Unassembled WGS sequence"/>
</dbReference>
<dbReference type="AlphaFoldDB" id="A0ABD0SVJ8"/>
<feature type="region of interest" description="Disordered" evidence="1">
    <location>
        <begin position="45"/>
        <end position="84"/>
    </location>
</feature>
<sequence>MKPADIEAYLAALEAGEISEDEEDIGDDNEIEYYPSAQELLDVLEDEDRRRSLDEDRRRSLEELEEEEESPDPPLVEVEPDPPVIPSCSAPLSGTALWRSRCRELIWKKKSLEWDEDRITFLGNTSLPEDVTSLETPLQFFTRFMNDEIIGKIVEETNLYITQNNIANCPPVTPLELRQFFGILIFTTVFHYPNVRAYWGKYGFQHIMETMTSKRFAKLRTVIHFNDNSLHKPVTHPEHDRLHKIRPIIDHLNYCFSHTVPLEQRLSLDEQMCATKVAHFLKQYLPNKPHKWGFKFYVICSLSGYAYNFEIYSGKNEECLPDEPDLGVVGNTVIRLCRNVPRMVNHIIYFDNYYTSIPLLHYLACQGIYALGTIQRNRLGKTCKLPIQKDFMKETVARGTYEEQVSNYEGKDISVTCWKDNKMVTLASTYVGSEPATTVSRYDKKKKATISIPCPKIIKDYNSHMGGVDLMDSFLGRYRIRIKSRKWYMRLFYHMIDLSVINSWILYKKVNEGKGNTKNMNLGEYRAELAESLCKYKVNGDGNKRGRPSRGSLERELELKAKRGKMSYVPPKDVRTDGIAHHERRCEKKNRCKLPNCKGFTRVECTKCNVALCHTKTRNCFGEFHGF</sequence>
<comment type="caution">
    <text evidence="3">The sequence shown here is derived from an EMBL/GenBank/DDBJ whole genome shotgun (WGS) entry which is preliminary data.</text>
</comment>
<feature type="compositionally biased region" description="Basic and acidic residues" evidence="1">
    <location>
        <begin position="47"/>
        <end position="62"/>
    </location>
</feature>
<dbReference type="Pfam" id="PF13843">
    <property type="entry name" value="DDE_Tnp_1_7"/>
    <property type="match status" value="1"/>
</dbReference>
<dbReference type="EMBL" id="JBEDNZ010000014">
    <property type="protein sequence ID" value="KAL0829620.1"/>
    <property type="molecule type" value="Genomic_DNA"/>
</dbReference>
<dbReference type="PANTHER" id="PTHR47272">
    <property type="entry name" value="DDE_TNP_1_7 DOMAIN-CONTAINING PROTEIN"/>
    <property type="match status" value="1"/>
</dbReference>